<dbReference type="GeneID" id="130467002"/>
<protein>
    <submittedName>
        <fullName evidence="2">Uncharacterized protein</fullName>
    </submittedName>
</protein>
<name>A0ABM3R795_SPIOL</name>
<evidence type="ECO:0000313" key="2">
    <source>
        <dbReference type="RefSeq" id="XP_056691491.1"/>
    </source>
</evidence>
<proteinExistence type="predicted"/>
<evidence type="ECO:0000313" key="1">
    <source>
        <dbReference type="Proteomes" id="UP000813463"/>
    </source>
</evidence>
<sequence length="127" mass="14941">MEIRNICCSTSSVEIIQLGRPMNLDRPLKVTRNNNRWRSLWKKLMREKRKIRIFDCSTVHPSEVHLPGYDPHTYAQNFDQGLMWDDEPDSLSRSFSMRFAAPTTFKKRSVITDVGHDHHHDVVICVF</sequence>
<gene>
    <name evidence="2" type="primary">LOC130467002</name>
</gene>
<organism evidence="1 2">
    <name type="scientific">Spinacia oleracea</name>
    <name type="common">Spinach</name>
    <dbReference type="NCBI Taxonomy" id="3562"/>
    <lineage>
        <taxon>Eukaryota</taxon>
        <taxon>Viridiplantae</taxon>
        <taxon>Streptophyta</taxon>
        <taxon>Embryophyta</taxon>
        <taxon>Tracheophyta</taxon>
        <taxon>Spermatophyta</taxon>
        <taxon>Magnoliopsida</taxon>
        <taxon>eudicotyledons</taxon>
        <taxon>Gunneridae</taxon>
        <taxon>Pentapetalae</taxon>
        <taxon>Caryophyllales</taxon>
        <taxon>Chenopodiaceae</taxon>
        <taxon>Chenopodioideae</taxon>
        <taxon>Anserineae</taxon>
        <taxon>Spinacia</taxon>
    </lineage>
</organism>
<dbReference type="PANTHER" id="PTHR33168">
    <property type="entry name" value="STRESS INDUCED PROTEIN-RELATED"/>
    <property type="match status" value="1"/>
</dbReference>
<dbReference type="RefSeq" id="XP_056691491.1">
    <property type="nucleotide sequence ID" value="XM_056835513.1"/>
</dbReference>
<accession>A0ABM3R795</accession>
<reference evidence="1" key="1">
    <citation type="journal article" date="2021" name="Nat. Commun.">
        <title>Genomic analyses provide insights into spinach domestication and the genetic basis of agronomic traits.</title>
        <authorList>
            <person name="Cai X."/>
            <person name="Sun X."/>
            <person name="Xu C."/>
            <person name="Sun H."/>
            <person name="Wang X."/>
            <person name="Ge C."/>
            <person name="Zhang Z."/>
            <person name="Wang Q."/>
            <person name="Fei Z."/>
            <person name="Jiao C."/>
            <person name="Wang Q."/>
        </authorList>
    </citation>
    <scope>NUCLEOTIDE SEQUENCE [LARGE SCALE GENOMIC DNA]</scope>
    <source>
        <strain evidence="1">cv. Varoflay</strain>
    </source>
</reference>
<reference evidence="2" key="2">
    <citation type="submission" date="2025-08" db="UniProtKB">
        <authorList>
            <consortium name="RefSeq"/>
        </authorList>
    </citation>
    <scope>IDENTIFICATION</scope>
    <source>
        <tissue evidence="2">Leaf</tissue>
    </source>
</reference>
<keyword evidence="1" id="KW-1185">Reference proteome</keyword>
<dbReference type="Proteomes" id="UP000813463">
    <property type="component" value="Chromosome 2"/>
</dbReference>